<dbReference type="AlphaFoldDB" id="A0A2P1PN99"/>
<dbReference type="EMBL" id="CP027860">
    <property type="protein sequence ID" value="AVP96309.1"/>
    <property type="molecule type" value="Genomic_DNA"/>
</dbReference>
<gene>
    <name evidence="1" type="ORF">C7S18_03495</name>
</gene>
<sequence length="120" mass="13274">MAEINAGAIPCKRFVKDYENLFCTALITRRASDRGSHYPGDATSKENLNKVRVNAGLKVQDGLIYILPNRTIYVGTRNTLGPMCSGRLSDKEKPASRPEGRDLAVLFDGRAKDRSLAARY</sequence>
<protein>
    <submittedName>
        <fullName evidence="1">Uncharacterized protein</fullName>
    </submittedName>
</protein>
<dbReference type="KEGG" id="xba:C7S18_03495"/>
<accession>A0A2P1PN99</accession>
<evidence type="ECO:0000313" key="1">
    <source>
        <dbReference type="EMBL" id="AVP96309.1"/>
    </source>
</evidence>
<organism evidence="1 2">
    <name type="scientific">Ahniella affigens</name>
    <dbReference type="NCBI Taxonomy" id="2021234"/>
    <lineage>
        <taxon>Bacteria</taxon>
        <taxon>Pseudomonadati</taxon>
        <taxon>Pseudomonadota</taxon>
        <taxon>Gammaproteobacteria</taxon>
        <taxon>Lysobacterales</taxon>
        <taxon>Rhodanobacteraceae</taxon>
        <taxon>Ahniella</taxon>
    </lineage>
</organism>
<name>A0A2P1PN99_9GAMM</name>
<keyword evidence="2" id="KW-1185">Reference proteome</keyword>
<reference evidence="1 2" key="2">
    <citation type="submission" date="2018-03" db="EMBL/GenBank/DDBJ databases">
        <authorList>
            <person name="Keele B.F."/>
        </authorList>
    </citation>
    <scope>NUCLEOTIDE SEQUENCE [LARGE SCALE GENOMIC DNA]</scope>
    <source>
        <strain evidence="1 2">D13</strain>
    </source>
</reference>
<reference evidence="1 2" key="1">
    <citation type="submission" date="2018-03" db="EMBL/GenBank/DDBJ databases">
        <title>Ahniella affigens gen. nov., sp. nov., a gammaproteobacterium isolated from sandy soil near a stream.</title>
        <authorList>
            <person name="Ko Y."/>
            <person name="Kim J.-H."/>
        </authorList>
    </citation>
    <scope>NUCLEOTIDE SEQUENCE [LARGE SCALE GENOMIC DNA]</scope>
    <source>
        <strain evidence="1 2">D13</strain>
    </source>
</reference>
<proteinExistence type="predicted"/>
<evidence type="ECO:0000313" key="2">
    <source>
        <dbReference type="Proteomes" id="UP000241074"/>
    </source>
</evidence>
<dbReference type="Proteomes" id="UP000241074">
    <property type="component" value="Chromosome"/>
</dbReference>